<protein>
    <recommendedName>
        <fullName evidence="1">Methyltransferase small domain-containing protein</fullName>
    </recommendedName>
</protein>
<dbReference type="AlphaFoldDB" id="A0A7S4JPZ9"/>
<dbReference type="GO" id="GO:0003676">
    <property type="term" value="F:nucleic acid binding"/>
    <property type="evidence" value="ECO:0007669"/>
    <property type="project" value="InterPro"/>
</dbReference>
<dbReference type="InterPro" id="IPR002052">
    <property type="entry name" value="DNA_methylase_N6_adenine_CS"/>
</dbReference>
<dbReference type="InterPro" id="IPR029063">
    <property type="entry name" value="SAM-dependent_MTases_sf"/>
</dbReference>
<dbReference type="PANTHER" id="PTHR18895">
    <property type="entry name" value="HEMK METHYLTRANSFERASE"/>
    <property type="match status" value="1"/>
</dbReference>
<gene>
    <name evidence="2" type="ORF">OAUR00152_LOCUS31810</name>
</gene>
<feature type="domain" description="Methyltransferase small" evidence="1">
    <location>
        <begin position="253"/>
        <end position="344"/>
    </location>
</feature>
<dbReference type="Gene3D" id="3.40.50.150">
    <property type="entry name" value="Vaccinia Virus protein VP39"/>
    <property type="match status" value="1"/>
</dbReference>
<sequence length="454" mass="50603">MSSTMVGAGICALSPSLLFLSPRGIIRRYLRTIVRWEDPSTRSTQELPLLAHNFAPLTNGDCDPRQSRECGGTKYLDAVVVDDTTRASNAMAIVQTGRALVYEGDFRNARQLLAALGRRVDKHLTPTPDDVLRRAPSAKDQWDCHRRIVIEKARTANMLLMRVDHLLGLSPFYKRSLRGPIVEALEDAFRKQNAPYLLPLRQILGTNGSYQWKKNGVFVSQLGERIYPHFGVFAPIRSEYLDLFSRVEVPLSLTMEGGRLMDVGVGTGIITAIILSRHRNMNAICIDNNSRAVECAKDNFSKLGLSNRTEVIESDIFPRTSSSNAAGKADIIVCNPPWIPGLAHSPLDSAIYDQGSSFLRRFLLGVGKHLSDHKDAEIWLVISDLAERLELRAWEEVEEMLKDGGLRVEGSPHRTVARHPKAKGAKNDAFGLPFPAVAKARAKERTSLYRLRRS</sequence>
<dbReference type="EMBL" id="HBKQ01046154">
    <property type="protein sequence ID" value="CAE2270683.1"/>
    <property type="molecule type" value="Transcribed_RNA"/>
</dbReference>
<dbReference type="SUPFAM" id="SSF53335">
    <property type="entry name" value="S-adenosyl-L-methionine-dependent methyltransferases"/>
    <property type="match status" value="1"/>
</dbReference>
<dbReference type="CDD" id="cd02440">
    <property type="entry name" value="AdoMet_MTases"/>
    <property type="match status" value="1"/>
</dbReference>
<dbReference type="GO" id="GO:0036009">
    <property type="term" value="F:protein-glutamine N-methyltransferase activity"/>
    <property type="evidence" value="ECO:0007669"/>
    <property type="project" value="TreeGrafter"/>
</dbReference>
<dbReference type="GO" id="GO:0032259">
    <property type="term" value="P:methylation"/>
    <property type="evidence" value="ECO:0007669"/>
    <property type="project" value="InterPro"/>
</dbReference>
<reference evidence="2" key="1">
    <citation type="submission" date="2021-01" db="EMBL/GenBank/DDBJ databases">
        <authorList>
            <person name="Corre E."/>
            <person name="Pelletier E."/>
            <person name="Niang G."/>
            <person name="Scheremetjew M."/>
            <person name="Finn R."/>
            <person name="Kale V."/>
            <person name="Holt S."/>
            <person name="Cochrane G."/>
            <person name="Meng A."/>
            <person name="Brown T."/>
            <person name="Cohen L."/>
        </authorList>
    </citation>
    <scope>NUCLEOTIDE SEQUENCE</scope>
    <source>
        <strain evidence="2">Isolate 1302-5</strain>
    </source>
</reference>
<dbReference type="InterPro" id="IPR007848">
    <property type="entry name" value="Small_mtfrase_dom"/>
</dbReference>
<name>A0A7S4JPZ9_9STRA</name>
<dbReference type="PROSITE" id="PS00092">
    <property type="entry name" value="N6_MTASE"/>
    <property type="match status" value="1"/>
</dbReference>
<accession>A0A7S4JPZ9</accession>
<dbReference type="PANTHER" id="PTHR18895:SF74">
    <property type="entry name" value="MTRF1L RELEASE FACTOR GLUTAMINE METHYLTRANSFERASE"/>
    <property type="match status" value="1"/>
</dbReference>
<proteinExistence type="predicted"/>
<organism evidence="2">
    <name type="scientific">Odontella aurita</name>
    <dbReference type="NCBI Taxonomy" id="265563"/>
    <lineage>
        <taxon>Eukaryota</taxon>
        <taxon>Sar</taxon>
        <taxon>Stramenopiles</taxon>
        <taxon>Ochrophyta</taxon>
        <taxon>Bacillariophyta</taxon>
        <taxon>Mediophyceae</taxon>
        <taxon>Biddulphiophycidae</taxon>
        <taxon>Eupodiscales</taxon>
        <taxon>Odontellaceae</taxon>
        <taxon>Odontella</taxon>
    </lineage>
</organism>
<dbReference type="Pfam" id="PF05175">
    <property type="entry name" value="MTS"/>
    <property type="match status" value="1"/>
</dbReference>
<dbReference type="InterPro" id="IPR050320">
    <property type="entry name" value="N5-glutamine_MTase"/>
</dbReference>
<evidence type="ECO:0000259" key="1">
    <source>
        <dbReference type="Pfam" id="PF05175"/>
    </source>
</evidence>
<evidence type="ECO:0000313" key="2">
    <source>
        <dbReference type="EMBL" id="CAE2270683.1"/>
    </source>
</evidence>